<comment type="caution">
    <text evidence="4">The sequence shown here is derived from an EMBL/GenBank/DDBJ whole genome shotgun (WGS) entry which is preliminary data.</text>
</comment>
<evidence type="ECO:0000256" key="2">
    <source>
        <dbReference type="SAM" id="SignalP"/>
    </source>
</evidence>
<feature type="chain" id="PRO_5045288094" description="BIG2 domain-containing protein" evidence="2">
    <location>
        <begin position="24"/>
        <end position="1109"/>
    </location>
</feature>
<dbReference type="EMBL" id="JACRSX010000008">
    <property type="protein sequence ID" value="MBC8562513.1"/>
    <property type="molecule type" value="Genomic_DNA"/>
</dbReference>
<sequence length="1109" mass="120442">MKHKNIAKRVLACGLAVAMVVTSGNYSSVNVSAAKKTKKAAKKTKAKLSKKKASITAGGTLTLKVKKAGKKVKWSIKNKKVAKIKSTSGKKKDRATIQGLKKGSTVVVAKVGKVKLKCKLKVKANAIKSVSVDKLDYSALTVKFAKKTSLNASAVKVAIKAYKSGSYNLNPKVEALSTKDQKTYRLYLTSAAGLNDYVRVTIGKNSKEIQNKQAFGVEKDTITYLLEKDVVVKGKLDYCFYQPVGFISYSLKKGSKLPKGLSLVGKRGLLKGIPTEAGTTETTLIGQDEAGRKATLKVVFKVYDESTIAVSDSTDNKIKLDDYMTALNASRLATATPAPTPTATPEYTMDPDYPGVNTPAPATKTPDATVNPEVTPDANTVYTSYKIEPKGGSGSYKYDLVQTGTDAGVKLSTDVTDSNNQVTKKAAGSTELYIPYGLAAGDHTYSITITDAADATRTTTATVVVKVIDNFNVSGTVKDMADNPVSGNESLYFYPADAKNGSEYVYGRDFKMYAFKSANDEYRSLMAGNHPDGYIADENYSVDCANGDRYEVYERGETTKVGPFPVPTILKEAPTATPAVDPAAATAAPSTTPFVIQPIEAGTYAAEVPAGTYTVKLMGNNGVKYEMNDKVTVAGDAVAALNLTMPVRFANIKGIAKFANDKAVMNDEIYFETENKQYEGWKLCADTDYQGSFSASLPAGTYKMYWVDEKGQRQYFANSIKVEDGTNAEIGEQKLAVSRYEVSGIFKIHQKDYYTDAEVDELAPYESLYFYDAKGNVVSTRTKYDSHYDRAQGKFVDGAKHGSFDKVLLDNGTYTVRYYDGSNYGRGLSTIGTITVNGADVQQDFVYNKLDAGITAEYANAAVLTLEQDTVYASTGNNDLLVRFTIPETPDKAYTSYDITARFNDSTSRFKKITIYKESGDAQKTYEKENTLYSVENTLSLAAGTYIMNVTPATPSSQRIGNVNVKVSKHLQGYEKSSTAVTLDGTPVSVVCAKNVQDTDLRYCAYVKVPVVEGQTYEINYAAKTIGVKNLSVTPVSYSLISNYKHYTNSFVYNDGDDDYYDGDVNIDSSYADGSGKITFRADGSGDVYLEFRTDSTLYTTIDVSAVAK</sequence>
<dbReference type="Gene3D" id="2.60.40.10">
    <property type="entry name" value="Immunoglobulins"/>
    <property type="match status" value="1"/>
</dbReference>
<gene>
    <name evidence="4" type="ORF">H8704_07715</name>
</gene>
<reference evidence="4 5" key="1">
    <citation type="submission" date="2020-08" db="EMBL/GenBank/DDBJ databases">
        <title>Genome public.</title>
        <authorList>
            <person name="Liu C."/>
            <person name="Sun Q."/>
        </authorList>
    </citation>
    <scope>NUCLEOTIDE SEQUENCE [LARGE SCALE GENOMIC DNA]</scope>
    <source>
        <strain evidence="4 5">NSJ-37</strain>
    </source>
</reference>
<accession>A0ABR7N1L3</accession>
<name>A0ABR7N1L3_9FIRM</name>
<organism evidence="4 5">
    <name type="scientific">Jutongia huaianensis</name>
    <dbReference type="NCBI Taxonomy" id="2763668"/>
    <lineage>
        <taxon>Bacteria</taxon>
        <taxon>Bacillati</taxon>
        <taxon>Bacillota</taxon>
        <taxon>Clostridia</taxon>
        <taxon>Lachnospirales</taxon>
        <taxon>Lachnospiraceae</taxon>
        <taxon>Jutongia</taxon>
    </lineage>
</organism>
<evidence type="ECO:0000259" key="3">
    <source>
        <dbReference type="SMART" id="SM00635"/>
    </source>
</evidence>
<dbReference type="Proteomes" id="UP000606193">
    <property type="component" value="Unassembled WGS sequence"/>
</dbReference>
<dbReference type="RefSeq" id="WP_249297876.1">
    <property type="nucleotide sequence ID" value="NZ_JACRSX010000008.1"/>
</dbReference>
<feature type="compositionally biased region" description="Low complexity" evidence="1">
    <location>
        <begin position="358"/>
        <end position="369"/>
    </location>
</feature>
<dbReference type="InterPro" id="IPR013783">
    <property type="entry name" value="Ig-like_fold"/>
</dbReference>
<feature type="domain" description="BIG2" evidence="3">
    <location>
        <begin position="42"/>
        <end position="121"/>
    </location>
</feature>
<keyword evidence="5" id="KW-1185">Reference proteome</keyword>
<dbReference type="Gene3D" id="2.60.40.1080">
    <property type="match status" value="1"/>
</dbReference>
<evidence type="ECO:0000313" key="4">
    <source>
        <dbReference type="EMBL" id="MBC8562513.1"/>
    </source>
</evidence>
<keyword evidence="2" id="KW-0732">Signal</keyword>
<protein>
    <recommendedName>
        <fullName evidence="3">BIG2 domain-containing protein</fullName>
    </recommendedName>
</protein>
<dbReference type="SMART" id="SM00635">
    <property type="entry name" value="BID_2"/>
    <property type="match status" value="1"/>
</dbReference>
<evidence type="ECO:0000313" key="5">
    <source>
        <dbReference type="Proteomes" id="UP000606193"/>
    </source>
</evidence>
<feature type="compositionally biased region" description="Low complexity" evidence="1">
    <location>
        <begin position="335"/>
        <end position="345"/>
    </location>
</feature>
<evidence type="ECO:0000256" key="1">
    <source>
        <dbReference type="SAM" id="MobiDB-lite"/>
    </source>
</evidence>
<proteinExistence type="predicted"/>
<dbReference type="InterPro" id="IPR003343">
    <property type="entry name" value="Big_2"/>
</dbReference>
<feature type="signal peptide" evidence="2">
    <location>
        <begin position="1"/>
        <end position="23"/>
    </location>
</feature>
<dbReference type="Pfam" id="PF05345">
    <property type="entry name" value="He_PIG"/>
    <property type="match status" value="1"/>
</dbReference>
<feature type="region of interest" description="Disordered" evidence="1">
    <location>
        <begin position="335"/>
        <end position="376"/>
    </location>
</feature>